<dbReference type="Gene3D" id="3.40.190.10">
    <property type="entry name" value="Periplasmic binding protein-like II"/>
    <property type="match status" value="1"/>
</dbReference>
<comment type="similarity">
    <text evidence="2">Belongs to the bacterial solute-binding protein 5 family.</text>
</comment>
<dbReference type="InterPro" id="IPR000914">
    <property type="entry name" value="SBP_5_dom"/>
</dbReference>
<name>A0A537JTH1_9BACT</name>
<dbReference type="PANTHER" id="PTHR30290:SF38">
    <property type="entry name" value="D,D-DIPEPTIDE-BINDING PERIPLASMIC PROTEIN DDPA-RELATED"/>
    <property type="match status" value="1"/>
</dbReference>
<dbReference type="GO" id="GO:1904680">
    <property type="term" value="F:peptide transmembrane transporter activity"/>
    <property type="evidence" value="ECO:0007669"/>
    <property type="project" value="TreeGrafter"/>
</dbReference>
<dbReference type="GO" id="GO:0015833">
    <property type="term" value="P:peptide transport"/>
    <property type="evidence" value="ECO:0007669"/>
    <property type="project" value="TreeGrafter"/>
</dbReference>
<dbReference type="Gene3D" id="3.90.76.10">
    <property type="entry name" value="Dipeptide-binding Protein, Domain 1"/>
    <property type="match status" value="1"/>
</dbReference>
<dbReference type="PROSITE" id="PS51318">
    <property type="entry name" value="TAT"/>
    <property type="match status" value="1"/>
</dbReference>
<dbReference type="PIRSF" id="PIRSF002741">
    <property type="entry name" value="MppA"/>
    <property type="match status" value="1"/>
</dbReference>
<dbReference type="EMBL" id="VBAK01000200">
    <property type="protein sequence ID" value="TMI86506.1"/>
    <property type="molecule type" value="Genomic_DNA"/>
</dbReference>
<dbReference type="InterPro" id="IPR030678">
    <property type="entry name" value="Peptide/Ni-bd"/>
</dbReference>
<dbReference type="InterPro" id="IPR023765">
    <property type="entry name" value="SBP_5_CS"/>
</dbReference>
<dbReference type="GO" id="GO:0043190">
    <property type="term" value="C:ATP-binding cassette (ABC) transporter complex"/>
    <property type="evidence" value="ECO:0007669"/>
    <property type="project" value="InterPro"/>
</dbReference>
<reference evidence="5 6" key="1">
    <citation type="journal article" date="2019" name="Nat. Microbiol.">
        <title>Mediterranean grassland soil C-N compound turnover is dependent on rainfall and depth, and is mediated by genomically divergent microorganisms.</title>
        <authorList>
            <person name="Diamond S."/>
            <person name="Andeer P.F."/>
            <person name="Li Z."/>
            <person name="Crits-Christoph A."/>
            <person name="Burstein D."/>
            <person name="Anantharaman K."/>
            <person name="Lane K.R."/>
            <person name="Thomas B.C."/>
            <person name="Pan C."/>
            <person name="Northen T.R."/>
            <person name="Banfield J.F."/>
        </authorList>
    </citation>
    <scope>NUCLEOTIDE SEQUENCE [LARGE SCALE GENOMIC DNA]</scope>
    <source>
        <strain evidence="5">NP_3</strain>
    </source>
</reference>
<proteinExistence type="inferred from homology"/>
<feature type="domain" description="Solute-binding protein family 5" evidence="4">
    <location>
        <begin position="134"/>
        <end position="492"/>
    </location>
</feature>
<evidence type="ECO:0000259" key="4">
    <source>
        <dbReference type="Pfam" id="PF00496"/>
    </source>
</evidence>
<dbReference type="Proteomes" id="UP000318509">
    <property type="component" value="Unassembled WGS sequence"/>
</dbReference>
<organism evidence="5 6">
    <name type="scientific">Candidatus Segetimicrobium genomatis</name>
    <dbReference type="NCBI Taxonomy" id="2569760"/>
    <lineage>
        <taxon>Bacteria</taxon>
        <taxon>Bacillati</taxon>
        <taxon>Candidatus Sysuimicrobiota</taxon>
        <taxon>Candidatus Sysuimicrobiia</taxon>
        <taxon>Candidatus Sysuimicrobiales</taxon>
        <taxon>Candidatus Segetimicrobiaceae</taxon>
        <taxon>Candidatus Segetimicrobium</taxon>
    </lineage>
</organism>
<evidence type="ECO:0000313" key="6">
    <source>
        <dbReference type="Proteomes" id="UP000318509"/>
    </source>
</evidence>
<protein>
    <submittedName>
        <fullName evidence="5">ABC transporter substrate-binding protein</fullName>
    </submittedName>
</protein>
<dbReference type="Gene3D" id="3.10.105.10">
    <property type="entry name" value="Dipeptide-binding Protein, Domain 3"/>
    <property type="match status" value="1"/>
</dbReference>
<evidence type="ECO:0000313" key="5">
    <source>
        <dbReference type="EMBL" id="TMI86506.1"/>
    </source>
</evidence>
<dbReference type="InterPro" id="IPR039424">
    <property type="entry name" value="SBP_5"/>
</dbReference>
<comment type="subcellular location">
    <subcellularLocation>
        <location evidence="1">Cell membrane</location>
        <topology evidence="1">Lipid-anchor</topology>
    </subcellularLocation>
</comment>
<dbReference type="GO" id="GO:0042597">
    <property type="term" value="C:periplasmic space"/>
    <property type="evidence" value="ECO:0007669"/>
    <property type="project" value="UniProtKB-ARBA"/>
</dbReference>
<keyword evidence="3" id="KW-0732">Signal</keyword>
<sequence>MSEALRRAPVNANEVLVTQERGGGAALRQSARAAQQRVVGQLVDAFRQGEMSRRAFLRRCGALGVSLASAQSLIGADTRTPAAAAGAPRRGGILKAAFSADPAGFDPVRGPSGMSHVVIEQVYSTLMALDPDAKPYPELAQSYTITDDGLTYTFNLRKGVKFHHGDELTAEDVKFSFDRLRAPKSGYSYGAQVETIKSVDAVDRYTVRFRLSKVTGPFLIYMAFPGSSIVPKKLVDGGHDLNAKPIGTGPFKFVSYEPRSAIKFQRNPEYFETGKPYFDAMEYRIISDITALTNALLSGVVNFSNEIPPKDFAKVKGSAGLTAVTLEGSRYNWLLLNNTKKPFDNPKVRQAVSFALDRQALVDGAFFGLATPILGGVIPQWNWGYADIKFVSPKGDPAKSKALLAEAGYPNGITGVDIGMTLPSSFPNIMAMGPIVQANLAKAGIQAKLGTMEIPRYWDEVWSTSNFGITMMYWLSPLADPDDFVTNNYHCGMAINVQKYCSKEMDALLEQAKSAPTVEARKDLYRKMQDLSMQDMPIVPLVNGWLLIGHTSKLQNYRPMRTGFLKTLKDAWLEA</sequence>
<evidence type="ECO:0000256" key="3">
    <source>
        <dbReference type="ARBA" id="ARBA00022729"/>
    </source>
</evidence>
<dbReference type="AlphaFoldDB" id="A0A537JTH1"/>
<gene>
    <name evidence="5" type="ORF">E6H00_18135</name>
</gene>
<comment type="caution">
    <text evidence="5">The sequence shown here is derived from an EMBL/GenBank/DDBJ whole genome shotgun (WGS) entry which is preliminary data.</text>
</comment>
<dbReference type="Pfam" id="PF00496">
    <property type="entry name" value="SBP_bac_5"/>
    <property type="match status" value="1"/>
</dbReference>
<dbReference type="InterPro" id="IPR006311">
    <property type="entry name" value="TAT_signal"/>
</dbReference>
<dbReference type="CDD" id="cd00995">
    <property type="entry name" value="PBP2_NikA_DppA_OppA_like"/>
    <property type="match status" value="1"/>
</dbReference>
<dbReference type="PANTHER" id="PTHR30290">
    <property type="entry name" value="PERIPLASMIC BINDING COMPONENT OF ABC TRANSPORTER"/>
    <property type="match status" value="1"/>
</dbReference>
<evidence type="ECO:0000256" key="2">
    <source>
        <dbReference type="ARBA" id="ARBA00005695"/>
    </source>
</evidence>
<dbReference type="PROSITE" id="PS01040">
    <property type="entry name" value="SBP_BACTERIAL_5"/>
    <property type="match status" value="1"/>
</dbReference>
<accession>A0A537JTH1</accession>
<dbReference type="SUPFAM" id="SSF53850">
    <property type="entry name" value="Periplasmic binding protein-like II"/>
    <property type="match status" value="1"/>
</dbReference>
<evidence type="ECO:0000256" key="1">
    <source>
        <dbReference type="ARBA" id="ARBA00004193"/>
    </source>
</evidence>